<evidence type="ECO:0000256" key="1">
    <source>
        <dbReference type="ARBA" id="ARBA00012729"/>
    </source>
</evidence>
<accession>A0A364KVR8</accession>
<dbReference type="OrthoDB" id="73875at2759"/>
<dbReference type="EMBL" id="MIKG01000006">
    <property type="protein sequence ID" value="RAO67633.1"/>
    <property type="molecule type" value="Genomic_DNA"/>
</dbReference>
<reference evidence="4 5" key="1">
    <citation type="journal article" date="2017" name="Biotechnol. Biofuels">
        <title>Differential beta-glucosidase expression as a function of carbon source availability in Talaromyces amestolkiae: a genomic and proteomic approach.</title>
        <authorList>
            <person name="de Eugenio L.I."/>
            <person name="Mendez-Liter J.A."/>
            <person name="Nieto-Dominguez M."/>
            <person name="Alonso L."/>
            <person name="Gil-Munoz J."/>
            <person name="Barriuso J."/>
            <person name="Prieto A."/>
            <person name="Martinez M.J."/>
        </authorList>
    </citation>
    <scope>NUCLEOTIDE SEQUENCE [LARGE SCALE GENOMIC DNA]</scope>
    <source>
        <strain evidence="4 5">CIB</strain>
    </source>
</reference>
<dbReference type="PROSITE" id="PS51910">
    <property type="entry name" value="GH18_2"/>
    <property type="match status" value="1"/>
</dbReference>
<dbReference type="GO" id="GO:0008061">
    <property type="term" value="F:chitin binding"/>
    <property type="evidence" value="ECO:0007669"/>
    <property type="project" value="InterPro"/>
</dbReference>
<evidence type="ECO:0000259" key="3">
    <source>
        <dbReference type="PROSITE" id="PS51910"/>
    </source>
</evidence>
<dbReference type="Pfam" id="PF00704">
    <property type="entry name" value="Glyco_hydro_18"/>
    <property type="match status" value="1"/>
</dbReference>
<dbReference type="GO" id="GO:0006032">
    <property type="term" value="P:chitin catabolic process"/>
    <property type="evidence" value="ECO:0007669"/>
    <property type="project" value="TreeGrafter"/>
</dbReference>
<dbReference type="PANTHER" id="PTHR11177">
    <property type="entry name" value="CHITINASE"/>
    <property type="match status" value="1"/>
</dbReference>
<evidence type="ECO:0000313" key="5">
    <source>
        <dbReference type="Proteomes" id="UP000249363"/>
    </source>
</evidence>
<dbReference type="SUPFAM" id="SSF51445">
    <property type="entry name" value="(Trans)glycosidases"/>
    <property type="match status" value="1"/>
</dbReference>
<dbReference type="EC" id="3.2.1.14" evidence="1"/>
<sequence length="357" mass="39702">MAFMHSSAFNVPGATEWPLFSTVEEVRFKFVPNTAVMIAIGGWGDTEGFSKAATTDSSRKLFAQNIKKMVDKTGADGVDIDWEYPGGNGDDYKRIPNSEKAWEIDAYPKLLAEIRNALGPKKLISAAVPGLQRDMIAFTEANLHQLAENLDFLNIMTYDLMNRRDNSTRHHTGVQVSREGLESYLDHGIAPLKANLGFAFFVKWFKTDPKDNSRCLSQKGVGCKTMLLEDPVTGADLGRSGSFSWHDPVPPELAASFSKAMKLGSYDSYGGGHFFWDQEENLFWTWDTSNAIHRKFPLLVDELGLGGVFAWGLGEDAPDFKHLRALTEAIDTSSKAVHSSAPPYKQSKAPVRWREEL</sequence>
<dbReference type="AlphaFoldDB" id="A0A364KVR8"/>
<dbReference type="PANTHER" id="PTHR11177:SF378">
    <property type="entry name" value="CHITINASE"/>
    <property type="match status" value="1"/>
</dbReference>
<dbReference type="InterPro" id="IPR017853">
    <property type="entry name" value="GH"/>
</dbReference>
<feature type="domain" description="GH18" evidence="3">
    <location>
        <begin position="1"/>
        <end position="333"/>
    </location>
</feature>
<evidence type="ECO:0000256" key="2">
    <source>
        <dbReference type="SAM" id="MobiDB-lite"/>
    </source>
</evidence>
<dbReference type="GO" id="GO:0005975">
    <property type="term" value="P:carbohydrate metabolic process"/>
    <property type="evidence" value="ECO:0007669"/>
    <property type="project" value="InterPro"/>
</dbReference>
<name>A0A364KVR8_TALAM</name>
<dbReference type="GeneID" id="63792861"/>
<dbReference type="InterPro" id="IPR001223">
    <property type="entry name" value="Glyco_hydro18_cat"/>
</dbReference>
<dbReference type="GO" id="GO:0008843">
    <property type="term" value="F:endochitinase activity"/>
    <property type="evidence" value="ECO:0007669"/>
    <property type="project" value="UniProtKB-EC"/>
</dbReference>
<organism evidence="4 5">
    <name type="scientific">Talaromyces amestolkiae</name>
    <dbReference type="NCBI Taxonomy" id="1196081"/>
    <lineage>
        <taxon>Eukaryota</taxon>
        <taxon>Fungi</taxon>
        <taxon>Dikarya</taxon>
        <taxon>Ascomycota</taxon>
        <taxon>Pezizomycotina</taxon>
        <taxon>Eurotiomycetes</taxon>
        <taxon>Eurotiomycetidae</taxon>
        <taxon>Eurotiales</taxon>
        <taxon>Trichocomaceae</taxon>
        <taxon>Talaromyces</taxon>
        <taxon>Talaromyces sect. Talaromyces</taxon>
    </lineage>
</organism>
<protein>
    <recommendedName>
        <fullName evidence="1">chitinase</fullName>
        <ecNumber evidence="1">3.2.1.14</ecNumber>
    </recommendedName>
</protein>
<dbReference type="InterPro" id="IPR011583">
    <property type="entry name" value="Chitinase_II/V-like_cat"/>
</dbReference>
<feature type="region of interest" description="Disordered" evidence="2">
    <location>
        <begin position="337"/>
        <end position="357"/>
    </location>
</feature>
<dbReference type="GO" id="GO:0005576">
    <property type="term" value="C:extracellular region"/>
    <property type="evidence" value="ECO:0007669"/>
    <property type="project" value="TreeGrafter"/>
</dbReference>
<keyword evidence="5" id="KW-1185">Reference proteome</keyword>
<evidence type="ECO:0000313" key="4">
    <source>
        <dbReference type="EMBL" id="RAO67633.1"/>
    </source>
</evidence>
<gene>
    <name evidence="4" type="ORF">BHQ10_003645</name>
</gene>
<dbReference type="SMART" id="SM00636">
    <property type="entry name" value="Glyco_18"/>
    <property type="match status" value="1"/>
</dbReference>
<dbReference type="Proteomes" id="UP000249363">
    <property type="component" value="Unassembled WGS sequence"/>
</dbReference>
<proteinExistence type="predicted"/>
<comment type="caution">
    <text evidence="4">The sequence shown here is derived from an EMBL/GenBank/DDBJ whole genome shotgun (WGS) entry which is preliminary data.</text>
</comment>
<dbReference type="Gene3D" id="3.20.20.80">
    <property type="entry name" value="Glycosidases"/>
    <property type="match status" value="1"/>
</dbReference>
<dbReference type="InterPro" id="IPR050314">
    <property type="entry name" value="Glycosyl_Hydrlase_18"/>
</dbReference>
<dbReference type="RefSeq" id="XP_040732149.1">
    <property type="nucleotide sequence ID" value="XM_040875924.1"/>
</dbReference>
<dbReference type="STRING" id="1196081.A0A364KVR8"/>